<dbReference type="OrthoDB" id="9806601at2"/>
<dbReference type="Gene3D" id="3.30.9.10">
    <property type="entry name" value="D-Amino Acid Oxidase, subunit A, domain 2"/>
    <property type="match status" value="1"/>
</dbReference>
<evidence type="ECO:0000313" key="3">
    <source>
        <dbReference type="EMBL" id="QDL90536.1"/>
    </source>
</evidence>
<dbReference type="GO" id="GO:0005737">
    <property type="term" value="C:cytoplasm"/>
    <property type="evidence" value="ECO:0007669"/>
    <property type="project" value="TreeGrafter"/>
</dbReference>
<reference evidence="3 4" key="1">
    <citation type="submission" date="2019-06" db="EMBL/GenBank/DDBJ databases">
        <title>Genome sequence of Rhodobacteraceae bacterium D4M1.</title>
        <authorList>
            <person name="Cao J."/>
        </authorList>
    </citation>
    <scope>NUCLEOTIDE SEQUENCE [LARGE SCALE GENOMIC DNA]</scope>
    <source>
        <strain evidence="3 4">D4M1</strain>
    </source>
</reference>
<evidence type="ECO:0000256" key="1">
    <source>
        <dbReference type="ARBA" id="ARBA00023002"/>
    </source>
</evidence>
<dbReference type="PANTHER" id="PTHR13847:SF281">
    <property type="entry name" value="FAD DEPENDENT OXIDOREDUCTASE DOMAIN-CONTAINING PROTEIN"/>
    <property type="match status" value="1"/>
</dbReference>
<dbReference type="SUPFAM" id="SSF51905">
    <property type="entry name" value="FAD/NAD(P)-binding domain"/>
    <property type="match status" value="1"/>
</dbReference>
<dbReference type="PANTHER" id="PTHR13847">
    <property type="entry name" value="SARCOSINE DEHYDROGENASE-RELATED"/>
    <property type="match status" value="1"/>
</dbReference>
<proteinExistence type="predicted"/>
<dbReference type="Gene3D" id="3.50.50.60">
    <property type="entry name" value="FAD/NAD(P)-binding domain"/>
    <property type="match status" value="1"/>
</dbReference>
<evidence type="ECO:0000259" key="2">
    <source>
        <dbReference type="Pfam" id="PF01266"/>
    </source>
</evidence>
<dbReference type="KEGG" id="ppru:FDP22_01250"/>
<evidence type="ECO:0000313" key="4">
    <source>
        <dbReference type="Proteomes" id="UP000305888"/>
    </source>
</evidence>
<dbReference type="InterPro" id="IPR036188">
    <property type="entry name" value="FAD/NAD-bd_sf"/>
</dbReference>
<feature type="domain" description="FAD dependent oxidoreductase" evidence="2">
    <location>
        <begin position="34"/>
        <end position="386"/>
    </location>
</feature>
<organism evidence="3 4">
    <name type="scientific">Paroceanicella profunda</name>
    <dbReference type="NCBI Taxonomy" id="2579971"/>
    <lineage>
        <taxon>Bacteria</taxon>
        <taxon>Pseudomonadati</taxon>
        <taxon>Pseudomonadota</taxon>
        <taxon>Alphaproteobacteria</taxon>
        <taxon>Rhodobacterales</taxon>
        <taxon>Paracoccaceae</taxon>
        <taxon>Paroceanicella</taxon>
    </lineage>
</organism>
<sequence length="430" mass="46177">MIPEERPVVADSLYTATANTPPDTPPLTGTQETDVAIVGGGFTGLSTALHLAERGVKATVLEAQSPGWGASGRNGGQVNPGLKEDPETVLARFGPQMGDRMLRLSSGAPDLVFDIIRRHGISCDAVQPGWVQPAHDAASMKVITERVRQWNARGVPLRLLDRAQTQAMIGSEAYVGALFDPRGGNLHPLNYALGLAEAAQRLGATVHGQSRVTGLSRDGATHVLRTASGVLRARRVVVATNAYTDGLAPPLGRTLVPVRSVQVATQPLSDNLRRSILPARQAVADTRRVMVYYRMDADGRLLMGGRGAFDDRGTERLLQVLRDVSTDLFPQLGTPDWGHAWGGFLALTTDHFTHLTPLGEGILSATAYNGRGVALATAMGGVLADWATDRPVSALDFPVTDMRPIPFHFLRKPAVQATIQWYRLRDALGF</sequence>
<dbReference type="InterPro" id="IPR006076">
    <property type="entry name" value="FAD-dep_OxRdtase"/>
</dbReference>
<dbReference type="Pfam" id="PF01266">
    <property type="entry name" value="DAO"/>
    <property type="match status" value="1"/>
</dbReference>
<accession>A0A5B8FPT2</accession>
<dbReference type="RefSeq" id="WP_138578773.1">
    <property type="nucleotide sequence ID" value="NZ_CP040818.1"/>
</dbReference>
<protein>
    <submittedName>
        <fullName evidence="3">FAD-binding oxidoreductase</fullName>
    </submittedName>
</protein>
<dbReference type="GO" id="GO:0016491">
    <property type="term" value="F:oxidoreductase activity"/>
    <property type="evidence" value="ECO:0007669"/>
    <property type="project" value="UniProtKB-KW"/>
</dbReference>
<dbReference type="EMBL" id="CP040818">
    <property type="protein sequence ID" value="QDL90536.1"/>
    <property type="molecule type" value="Genomic_DNA"/>
</dbReference>
<name>A0A5B8FPT2_9RHOB</name>
<dbReference type="AlphaFoldDB" id="A0A5B8FPT2"/>
<gene>
    <name evidence="3" type="ORF">FDP22_01250</name>
</gene>
<keyword evidence="1" id="KW-0560">Oxidoreductase</keyword>
<keyword evidence="4" id="KW-1185">Reference proteome</keyword>
<dbReference type="Proteomes" id="UP000305888">
    <property type="component" value="Chromosome"/>
</dbReference>